<dbReference type="Ensembl" id="ENSCSAVT00000003525.1">
    <property type="protein sequence ID" value="ENSCSAVP00000003472.1"/>
    <property type="gene ID" value="ENSCSAVG00000002063.1"/>
</dbReference>
<keyword evidence="9" id="KW-1185">Reference proteome</keyword>
<organism evidence="8 9">
    <name type="scientific">Ciona savignyi</name>
    <name type="common">Pacific transparent sea squirt</name>
    <dbReference type="NCBI Taxonomy" id="51511"/>
    <lineage>
        <taxon>Eukaryota</taxon>
        <taxon>Metazoa</taxon>
        <taxon>Chordata</taxon>
        <taxon>Tunicata</taxon>
        <taxon>Ascidiacea</taxon>
        <taxon>Phlebobranchia</taxon>
        <taxon>Cionidae</taxon>
        <taxon>Ciona</taxon>
    </lineage>
</organism>
<dbReference type="InterPro" id="IPR024607">
    <property type="entry name" value="Sulfatase_CS"/>
</dbReference>
<dbReference type="InterPro" id="IPR000917">
    <property type="entry name" value="Sulfatase_N"/>
</dbReference>
<evidence type="ECO:0000256" key="2">
    <source>
        <dbReference type="ARBA" id="ARBA00008779"/>
    </source>
</evidence>
<dbReference type="GeneTree" id="ENSGT00390000013080"/>
<dbReference type="GO" id="GO:0016250">
    <property type="term" value="F:N-sulfoglucosamine sulfohydrolase activity"/>
    <property type="evidence" value="ECO:0007669"/>
    <property type="project" value="Ensembl"/>
</dbReference>
<keyword evidence="4" id="KW-0378">Hydrolase</keyword>
<proteinExistence type="inferred from homology"/>
<feature type="domain" description="Sulfatase N-terminal" evidence="7">
    <location>
        <begin position="12"/>
        <end position="316"/>
    </location>
</feature>
<keyword evidence="3 6" id="KW-0732">Signal</keyword>
<dbReference type="OMA" id="MAYPMRM"/>
<evidence type="ECO:0000313" key="8">
    <source>
        <dbReference type="Ensembl" id="ENSCSAVP00000003472.1"/>
    </source>
</evidence>
<reference evidence="8" key="3">
    <citation type="submission" date="2025-09" db="UniProtKB">
        <authorList>
            <consortium name="Ensembl"/>
        </authorList>
    </citation>
    <scope>IDENTIFICATION</scope>
</reference>
<reference evidence="8" key="2">
    <citation type="submission" date="2025-08" db="UniProtKB">
        <authorList>
            <consortium name="Ensembl"/>
        </authorList>
    </citation>
    <scope>IDENTIFICATION</scope>
</reference>
<dbReference type="Pfam" id="PF00884">
    <property type="entry name" value="Sulfatase"/>
    <property type="match status" value="1"/>
</dbReference>
<evidence type="ECO:0000256" key="5">
    <source>
        <dbReference type="ARBA" id="ARBA00023180"/>
    </source>
</evidence>
<evidence type="ECO:0000259" key="7">
    <source>
        <dbReference type="Pfam" id="PF00884"/>
    </source>
</evidence>
<dbReference type="FunCoup" id="H2YDS4">
    <property type="interactions" value="1"/>
</dbReference>
<dbReference type="InterPro" id="IPR017850">
    <property type="entry name" value="Alkaline_phosphatase_core_sf"/>
</dbReference>
<dbReference type="GO" id="GO:0006027">
    <property type="term" value="P:glycosaminoglycan catabolic process"/>
    <property type="evidence" value="ECO:0007669"/>
    <property type="project" value="TreeGrafter"/>
</dbReference>
<dbReference type="Gene3D" id="3.40.720.10">
    <property type="entry name" value="Alkaline Phosphatase, subunit A"/>
    <property type="match status" value="1"/>
</dbReference>
<evidence type="ECO:0000313" key="9">
    <source>
        <dbReference type="Proteomes" id="UP000007875"/>
    </source>
</evidence>
<dbReference type="Proteomes" id="UP000007875">
    <property type="component" value="Unassembled WGS sequence"/>
</dbReference>
<dbReference type="eggNOG" id="KOG3867">
    <property type="taxonomic scope" value="Eukaryota"/>
</dbReference>
<dbReference type="AlphaFoldDB" id="H2YDS4"/>
<reference evidence="9" key="1">
    <citation type="submission" date="2003-08" db="EMBL/GenBank/DDBJ databases">
        <authorList>
            <person name="Birren B."/>
            <person name="Nusbaum C."/>
            <person name="Abebe A."/>
            <person name="Abouelleil A."/>
            <person name="Adekoya E."/>
            <person name="Ait-zahra M."/>
            <person name="Allen N."/>
            <person name="Allen T."/>
            <person name="An P."/>
            <person name="Anderson M."/>
            <person name="Anderson S."/>
            <person name="Arachchi H."/>
            <person name="Armbruster J."/>
            <person name="Bachantsang P."/>
            <person name="Baldwin J."/>
            <person name="Barry A."/>
            <person name="Bayul T."/>
            <person name="Blitshsteyn B."/>
            <person name="Bloom T."/>
            <person name="Blye J."/>
            <person name="Boguslavskiy L."/>
            <person name="Borowsky M."/>
            <person name="Boukhgalter B."/>
            <person name="Brunache A."/>
            <person name="Butler J."/>
            <person name="Calixte N."/>
            <person name="Calvo S."/>
            <person name="Camarata J."/>
            <person name="Campo K."/>
            <person name="Chang J."/>
            <person name="Cheshatsang Y."/>
            <person name="Citroen M."/>
            <person name="Collymore A."/>
            <person name="Considine T."/>
            <person name="Cook A."/>
            <person name="Cooke P."/>
            <person name="Corum B."/>
            <person name="Cuomo C."/>
            <person name="David R."/>
            <person name="Dawoe T."/>
            <person name="Degray S."/>
            <person name="Dodge S."/>
            <person name="Dooley K."/>
            <person name="Dorje P."/>
            <person name="Dorjee K."/>
            <person name="Dorris L."/>
            <person name="Duffey N."/>
            <person name="Dupes A."/>
            <person name="Elkins T."/>
            <person name="Engels R."/>
            <person name="Erickson J."/>
            <person name="Farina A."/>
            <person name="Faro S."/>
            <person name="Ferreira P."/>
            <person name="Fischer H."/>
            <person name="Fitzgerald M."/>
            <person name="Foley K."/>
            <person name="Gage D."/>
            <person name="Galagan J."/>
            <person name="Gearin G."/>
            <person name="Gnerre S."/>
            <person name="Gnirke A."/>
            <person name="Goyette A."/>
            <person name="Graham J."/>
            <person name="Grandbois E."/>
            <person name="Gyaltsen K."/>
            <person name="Hafez N."/>
            <person name="Hagopian D."/>
            <person name="Hagos B."/>
            <person name="Hall J."/>
            <person name="Hatcher B."/>
            <person name="Heller A."/>
            <person name="Higgins H."/>
            <person name="Honan T."/>
            <person name="Horn A."/>
            <person name="Houde N."/>
            <person name="Hughes L."/>
            <person name="Hulme W."/>
            <person name="Husby E."/>
            <person name="Iliev I."/>
            <person name="Jaffe D."/>
            <person name="Jones C."/>
            <person name="Kamal M."/>
            <person name="Kamat A."/>
            <person name="Kamvysselis M."/>
            <person name="Karlsson E."/>
            <person name="Kells C."/>
            <person name="Kieu A."/>
            <person name="Kisner P."/>
            <person name="Kodira C."/>
            <person name="Kulbokas E."/>
            <person name="Labutti K."/>
            <person name="Lama D."/>
            <person name="Landers T."/>
            <person name="Leger J."/>
            <person name="Levine S."/>
            <person name="Lewis D."/>
            <person name="Lewis T."/>
            <person name="Lindblad-toh K."/>
            <person name="Liu X."/>
            <person name="Lokyitsang T."/>
            <person name="Lokyitsang Y."/>
            <person name="Lucien O."/>
            <person name="Lui A."/>
            <person name="Ma L.J."/>
            <person name="Mabbitt R."/>
            <person name="Macdonald J."/>
            <person name="Maclean C."/>
            <person name="Major J."/>
            <person name="Manning J."/>
            <person name="Marabella R."/>
            <person name="Maru K."/>
            <person name="Matthews C."/>
            <person name="Mauceli E."/>
            <person name="Mccarthy M."/>
            <person name="Mcdonough S."/>
            <person name="Mcghee T."/>
            <person name="Meldrim J."/>
            <person name="Meneus L."/>
            <person name="Mesirov J."/>
            <person name="Mihalev A."/>
            <person name="Mihova T."/>
            <person name="Mikkelsen T."/>
            <person name="Mlenga V."/>
            <person name="Moru K."/>
            <person name="Mozes J."/>
            <person name="Mulrain L."/>
            <person name="Munson G."/>
            <person name="Naylor J."/>
            <person name="Newes C."/>
            <person name="Nguyen C."/>
            <person name="Nguyen N."/>
            <person name="Nguyen T."/>
            <person name="Nicol R."/>
            <person name="Nielsen C."/>
            <person name="Nizzari M."/>
            <person name="Norbu C."/>
            <person name="Norbu N."/>
            <person name="O'donnell P."/>
            <person name="Okoawo O."/>
            <person name="O'leary S."/>
            <person name="Omotosho B."/>
            <person name="O'neill K."/>
            <person name="Osman S."/>
            <person name="Parker S."/>
            <person name="Perrin D."/>
            <person name="Phunkhang P."/>
            <person name="Piqani B."/>
            <person name="Purcell S."/>
            <person name="Rachupka T."/>
            <person name="Ramasamy U."/>
            <person name="Rameau R."/>
            <person name="Ray V."/>
            <person name="Raymond C."/>
            <person name="Retta R."/>
            <person name="Richardson S."/>
            <person name="Rise C."/>
            <person name="Rodriguez J."/>
            <person name="Rogers J."/>
            <person name="Rogov P."/>
            <person name="Rutman M."/>
            <person name="Schupbach R."/>
            <person name="Seaman C."/>
            <person name="Settipalli S."/>
            <person name="Sharpe T."/>
            <person name="Sheridan J."/>
            <person name="Sherpa N."/>
            <person name="Shi J."/>
            <person name="Smirnov S."/>
            <person name="Smith C."/>
            <person name="Sougnez C."/>
            <person name="Spencer B."/>
            <person name="Stalker J."/>
            <person name="Stange-thomann N."/>
            <person name="Stavropoulos S."/>
            <person name="Stetson K."/>
            <person name="Stone C."/>
            <person name="Stone S."/>
            <person name="Stubbs M."/>
            <person name="Talamas J."/>
            <person name="Tchuinga P."/>
            <person name="Tenzing P."/>
            <person name="Tesfaye S."/>
            <person name="Theodore J."/>
            <person name="Thoulutsang Y."/>
            <person name="Topham K."/>
            <person name="Towey S."/>
            <person name="Tsamla T."/>
            <person name="Tsomo N."/>
            <person name="Vallee D."/>
            <person name="Vassiliev H."/>
            <person name="Venkataraman V."/>
            <person name="Vinson J."/>
            <person name="Vo A."/>
            <person name="Wade C."/>
            <person name="Wang S."/>
            <person name="Wangchuk T."/>
            <person name="Wangdi T."/>
            <person name="Whittaker C."/>
            <person name="Wilkinson J."/>
            <person name="Wu Y."/>
            <person name="Wyman D."/>
            <person name="Yadav S."/>
            <person name="Yang S."/>
            <person name="Yang X."/>
            <person name="Yeager S."/>
            <person name="Yee E."/>
            <person name="Young G."/>
            <person name="Zainoun J."/>
            <person name="Zembeck L."/>
            <person name="Zimmer A."/>
            <person name="Zody M."/>
            <person name="Lander E."/>
        </authorList>
    </citation>
    <scope>NUCLEOTIDE SEQUENCE [LARGE SCALE GENOMIC DNA]</scope>
</reference>
<dbReference type="STRING" id="51511.ENSCSAVP00000003472"/>
<dbReference type="PANTHER" id="PTHR43108:SF6">
    <property type="entry name" value="N-SULPHOGLUCOSAMINE SULPHOHYDROLASE"/>
    <property type="match status" value="1"/>
</dbReference>
<protein>
    <recommendedName>
        <fullName evidence="7">Sulfatase N-terminal domain-containing protein</fullName>
    </recommendedName>
</protein>
<accession>H2YDS4</accession>
<feature type="chain" id="PRO_5005350478" description="Sulfatase N-terminal domain-containing protein" evidence="6">
    <location>
        <begin position="17"/>
        <end position="492"/>
    </location>
</feature>
<comment type="similarity">
    <text evidence="2">Belongs to the sulfatase family.</text>
</comment>
<dbReference type="PROSITE" id="PS00523">
    <property type="entry name" value="SULFATASE_1"/>
    <property type="match status" value="1"/>
</dbReference>
<dbReference type="PANTHER" id="PTHR43108">
    <property type="entry name" value="N-ACETYLGLUCOSAMINE-6-SULFATASE FAMILY MEMBER"/>
    <property type="match status" value="1"/>
</dbReference>
<dbReference type="InParanoid" id="H2YDS4"/>
<feature type="signal peptide" evidence="6">
    <location>
        <begin position="1"/>
        <end position="16"/>
    </location>
</feature>
<dbReference type="GO" id="GO:0001966">
    <property type="term" value="P:thigmotaxis"/>
    <property type="evidence" value="ECO:0007669"/>
    <property type="project" value="Ensembl"/>
</dbReference>
<evidence type="ECO:0000256" key="4">
    <source>
        <dbReference type="ARBA" id="ARBA00022801"/>
    </source>
</evidence>
<dbReference type="SUPFAM" id="SSF53649">
    <property type="entry name" value="Alkaline phosphatase-like"/>
    <property type="match status" value="1"/>
</dbReference>
<evidence type="ECO:0000256" key="1">
    <source>
        <dbReference type="ARBA" id="ARBA00001913"/>
    </source>
</evidence>
<dbReference type="GO" id="GO:0007626">
    <property type="term" value="P:locomotory behavior"/>
    <property type="evidence" value="ECO:0007669"/>
    <property type="project" value="Ensembl"/>
</dbReference>
<comment type="cofactor">
    <cofactor evidence="1">
        <name>Ca(2+)</name>
        <dbReference type="ChEBI" id="CHEBI:29108"/>
    </cofactor>
</comment>
<keyword evidence="5" id="KW-0325">Glycoprotein</keyword>
<dbReference type="CDD" id="cd16027">
    <property type="entry name" value="SGSH"/>
    <property type="match status" value="1"/>
</dbReference>
<evidence type="ECO:0000256" key="6">
    <source>
        <dbReference type="SAM" id="SignalP"/>
    </source>
</evidence>
<name>H2YDS4_CIOSA</name>
<evidence type="ECO:0000256" key="3">
    <source>
        <dbReference type="ARBA" id="ARBA00022729"/>
    </source>
</evidence>
<sequence>FCLASLNSAVLPNALVLVADDLGFELNCYGNNVINTPNIDDLANKGVIYNNAYTTVSSCSPSRSTILTGLPQHQNGMYGLHNGYHHFNSFDGVKSLPLLLHANGVRTGIIGKKHVAPEAVYPFDFAETEENNSILQVGRNITKIKELTRQFFLDQPKNESFFLYIGFHDPHRCGHTHPQYGEFCEKFGNRDSGMGDIPDWKPDIYDPNYVIVPPFVQDTPASRKDISAQYTTISRLDQGVGLVINELKKAGFLDSTLILFTSDNGIPFPNGRTNLYGSGTAEPFFLSNPIQEHKFGEVNQEYVSLLDITPTVLDWFRISYPEFKLFGREVQLTGKSLLRENTKSNVVFGSQSLHEITMYYPMRSVLQNNLRLIENLNYLMPFSIDQDFYLSLSFQDILNRTQTGTDLPWIKTLKQYYYRPRLELFNLTADPQETNNLAYAPEYTNTVSTLRGLLMQWQNVTWDPWRCSPGGVLQDSGAYKFNPTCMSLLNGL</sequence>
<dbReference type="GO" id="GO:0030200">
    <property type="term" value="P:heparan sulfate proteoglycan catabolic process"/>
    <property type="evidence" value="ECO:0007669"/>
    <property type="project" value="Ensembl"/>
</dbReference>